<dbReference type="AlphaFoldDB" id="A0A9E6RFA3"/>
<gene>
    <name evidence="3" type="ORF">K6K41_23305</name>
</gene>
<dbReference type="EMBL" id="CP081869">
    <property type="protein sequence ID" value="QZO02499.1"/>
    <property type="molecule type" value="Genomic_DNA"/>
</dbReference>
<sequence>MERRGGVALMTLNRPDRINAFTPELLDAIGAALDEAVADAKVRAVVFTGAGRGFCSGQNLVAFASLPPEERDVGRMLERHYEPVIAKIRACPLPIVAAVNGVAAGAGANFALLADIVVAGRSAAFVEAFGKIGLIPDVGGAWTLPRLVGTARAKALCLLGEPLPAETARDWGLIWAVFDDDRLVEDAVALAQKLAAGSASAIALTKRAFAASAENTFEEQIALERRLQAQAGASPDCAEGVAAFREKRAPVWSER</sequence>
<reference evidence="3" key="1">
    <citation type="submission" date="2021-08" db="EMBL/GenBank/DDBJ databases">
        <authorList>
            <person name="Zhang H."/>
            <person name="Xu M."/>
            <person name="Yu Z."/>
            <person name="Yang L."/>
            <person name="Cai Y."/>
        </authorList>
    </citation>
    <scope>NUCLEOTIDE SEQUENCE</scope>
    <source>
        <strain evidence="3">CHL1</strain>
    </source>
</reference>
<organism evidence="3 4">
    <name type="scientific">Chenggangzhangella methanolivorans</name>
    <dbReference type="NCBI Taxonomy" id="1437009"/>
    <lineage>
        <taxon>Bacteria</taxon>
        <taxon>Pseudomonadati</taxon>
        <taxon>Pseudomonadota</taxon>
        <taxon>Alphaproteobacteria</taxon>
        <taxon>Hyphomicrobiales</taxon>
        <taxon>Methylopilaceae</taxon>
        <taxon>Chenggangzhangella</taxon>
    </lineage>
</organism>
<dbReference type="RefSeq" id="WP_378148809.1">
    <property type="nucleotide sequence ID" value="NZ_CP081869.1"/>
</dbReference>
<dbReference type="Gene3D" id="1.10.12.10">
    <property type="entry name" value="Lyase 2-enoyl-coa Hydratase, Chain A, domain 2"/>
    <property type="match status" value="1"/>
</dbReference>
<dbReference type="PANTHER" id="PTHR43459">
    <property type="entry name" value="ENOYL-COA HYDRATASE"/>
    <property type="match status" value="1"/>
</dbReference>
<dbReference type="SUPFAM" id="SSF52096">
    <property type="entry name" value="ClpP/crotonase"/>
    <property type="match status" value="1"/>
</dbReference>
<dbReference type="Gene3D" id="3.90.226.10">
    <property type="entry name" value="2-enoyl-CoA Hydratase, Chain A, domain 1"/>
    <property type="match status" value="1"/>
</dbReference>
<dbReference type="Pfam" id="PF00378">
    <property type="entry name" value="ECH_1"/>
    <property type="match status" value="1"/>
</dbReference>
<dbReference type="PROSITE" id="PS00166">
    <property type="entry name" value="ENOYL_COA_HYDRATASE"/>
    <property type="match status" value="1"/>
</dbReference>
<dbReference type="InterPro" id="IPR018376">
    <property type="entry name" value="Enoyl-CoA_hyd/isom_CS"/>
</dbReference>
<name>A0A9E6RFA3_9HYPH</name>
<dbReference type="KEGG" id="cmet:K6K41_23305"/>
<evidence type="ECO:0000256" key="2">
    <source>
        <dbReference type="RuleBase" id="RU003707"/>
    </source>
</evidence>
<dbReference type="InterPro" id="IPR001753">
    <property type="entry name" value="Enoyl-CoA_hydra/iso"/>
</dbReference>
<proteinExistence type="inferred from homology"/>
<keyword evidence="4" id="KW-1185">Reference proteome</keyword>
<evidence type="ECO:0000313" key="3">
    <source>
        <dbReference type="EMBL" id="QZO02499.1"/>
    </source>
</evidence>
<dbReference type="CDD" id="cd06558">
    <property type="entry name" value="crotonase-like"/>
    <property type="match status" value="1"/>
</dbReference>
<protein>
    <submittedName>
        <fullName evidence="3">Enoyl-CoA hydratase/isomerase family protein</fullName>
    </submittedName>
</protein>
<accession>A0A9E6RFA3</accession>
<dbReference type="PANTHER" id="PTHR43459:SF1">
    <property type="entry name" value="EG:BACN32G11.4 PROTEIN"/>
    <property type="match status" value="1"/>
</dbReference>
<evidence type="ECO:0000256" key="1">
    <source>
        <dbReference type="ARBA" id="ARBA00005254"/>
    </source>
</evidence>
<dbReference type="InterPro" id="IPR029045">
    <property type="entry name" value="ClpP/crotonase-like_dom_sf"/>
</dbReference>
<dbReference type="GO" id="GO:0003824">
    <property type="term" value="F:catalytic activity"/>
    <property type="evidence" value="ECO:0007669"/>
    <property type="project" value="InterPro"/>
</dbReference>
<comment type="similarity">
    <text evidence="1 2">Belongs to the enoyl-CoA hydratase/isomerase family.</text>
</comment>
<evidence type="ECO:0000313" key="4">
    <source>
        <dbReference type="Proteomes" id="UP000825701"/>
    </source>
</evidence>
<dbReference type="InterPro" id="IPR014748">
    <property type="entry name" value="Enoyl-CoA_hydra_C"/>
</dbReference>
<dbReference type="Proteomes" id="UP000825701">
    <property type="component" value="Chromosome"/>
</dbReference>